<evidence type="ECO:0000256" key="10">
    <source>
        <dbReference type="ARBA" id="ARBA00023136"/>
    </source>
</evidence>
<comment type="subcellular location">
    <subcellularLocation>
        <location evidence="2">Membrane</location>
    </subcellularLocation>
</comment>
<dbReference type="PROSITE" id="PS50109">
    <property type="entry name" value="HIS_KIN"/>
    <property type="match status" value="1"/>
</dbReference>
<keyword evidence="4" id="KW-0597">Phosphoprotein</keyword>
<dbReference type="CDD" id="cd06225">
    <property type="entry name" value="HAMP"/>
    <property type="match status" value="1"/>
</dbReference>
<evidence type="ECO:0000256" key="9">
    <source>
        <dbReference type="ARBA" id="ARBA00023012"/>
    </source>
</evidence>
<protein>
    <recommendedName>
        <fullName evidence="3">histidine kinase</fullName>
        <ecNumber evidence="3">2.7.13.3</ecNumber>
    </recommendedName>
</protein>
<keyword evidence="7 14" id="KW-0418">Kinase</keyword>
<dbReference type="Gene3D" id="1.10.287.130">
    <property type="match status" value="1"/>
</dbReference>
<dbReference type="Gene3D" id="6.10.340.10">
    <property type="match status" value="1"/>
</dbReference>
<dbReference type="InterPro" id="IPR003661">
    <property type="entry name" value="HisK_dim/P_dom"/>
</dbReference>
<dbReference type="Pfam" id="PF00672">
    <property type="entry name" value="HAMP"/>
    <property type="match status" value="1"/>
</dbReference>
<dbReference type="PRINTS" id="PR00344">
    <property type="entry name" value="BCTRLSENSOR"/>
</dbReference>
<dbReference type="SUPFAM" id="SSF47384">
    <property type="entry name" value="Homodimeric domain of signal transducing histidine kinase"/>
    <property type="match status" value="1"/>
</dbReference>
<dbReference type="EMBL" id="SJPT01000008">
    <property type="protein sequence ID" value="TWU20649.1"/>
    <property type="molecule type" value="Genomic_DNA"/>
</dbReference>
<keyword evidence="6 11" id="KW-0812">Transmembrane</keyword>
<evidence type="ECO:0000256" key="6">
    <source>
        <dbReference type="ARBA" id="ARBA00022692"/>
    </source>
</evidence>
<dbReference type="PROSITE" id="PS50885">
    <property type="entry name" value="HAMP"/>
    <property type="match status" value="1"/>
</dbReference>
<evidence type="ECO:0000313" key="14">
    <source>
        <dbReference type="EMBL" id="TWU20649.1"/>
    </source>
</evidence>
<evidence type="ECO:0000313" key="15">
    <source>
        <dbReference type="Proteomes" id="UP000316304"/>
    </source>
</evidence>
<dbReference type="AlphaFoldDB" id="A0A5C6CCS9"/>
<keyword evidence="15" id="KW-1185">Reference proteome</keyword>
<dbReference type="CDD" id="cd00082">
    <property type="entry name" value="HisKA"/>
    <property type="match status" value="1"/>
</dbReference>
<evidence type="ECO:0000256" key="11">
    <source>
        <dbReference type="SAM" id="Phobius"/>
    </source>
</evidence>
<keyword evidence="8 11" id="KW-1133">Transmembrane helix</keyword>
<accession>A0A5C6CCS9</accession>
<dbReference type="Pfam" id="PF00512">
    <property type="entry name" value="HisKA"/>
    <property type="match status" value="1"/>
</dbReference>
<dbReference type="InterPro" id="IPR004358">
    <property type="entry name" value="Sig_transdc_His_kin-like_C"/>
</dbReference>
<dbReference type="FunFam" id="3.30.565.10:FF:000006">
    <property type="entry name" value="Sensor histidine kinase WalK"/>
    <property type="match status" value="1"/>
</dbReference>
<organism evidence="14 15">
    <name type="scientific">Novipirellula galeiformis</name>
    <dbReference type="NCBI Taxonomy" id="2528004"/>
    <lineage>
        <taxon>Bacteria</taxon>
        <taxon>Pseudomonadati</taxon>
        <taxon>Planctomycetota</taxon>
        <taxon>Planctomycetia</taxon>
        <taxon>Pirellulales</taxon>
        <taxon>Pirellulaceae</taxon>
        <taxon>Novipirellula</taxon>
    </lineage>
</organism>
<dbReference type="InterPro" id="IPR003594">
    <property type="entry name" value="HATPase_dom"/>
</dbReference>
<evidence type="ECO:0000256" key="5">
    <source>
        <dbReference type="ARBA" id="ARBA00022679"/>
    </source>
</evidence>
<evidence type="ECO:0000256" key="3">
    <source>
        <dbReference type="ARBA" id="ARBA00012438"/>
    </source>
</evidence>
<dbReference type="GO" id="GO:0005886">
    <property type="term" value="C:plasma membrane"/>
    <property type="evidence" value="ECO:0007669"/>
    <property type="project" value="TreeGrafter"/>
</dbReference>
<dbReference type="InterPro" id="IPR036890">
    <property type="entry name" value="HATPase_C_sf"/>
</dbReference>
<dbReference type="PANTHER" id="PTHR45436:SF5">
    <property type="entry name" value="SENSOR HISTIDINE KINASE TRCS"/>
    <property type="match status" value="1"/>
</dbReference>
<feature type="domain" description="HAMP" evidence="13">
    <location>
        <begin position="196"/>
        <end position="249"/>
    </location>
</feature>
<feature type="transmembrane region" description="Helical" evidence="11">
    <location>
        <begin position="7"/>
        <end position="30"/>
    </location>
</feature>
<keyword evidence="10 11" id="KW-0472">Membrane</keyword>
<dbReference type="PANTHER" id="PTHR45436">
    <property type="entry name" value="SENSOR HISTIDINE KINASE YKOH"/>
    <property type="match status" value="1"/>
</dbReference>
<dbReference type="InterPro" id="IPR036097">
    <property type="entry name" value="HisK_dim/P_sf"/>
</dbReference>
<dbReference type="Gene3D" id="3.30.565.10">
    <property type="entry name" value="Histidine kinase-like ATPase, C-terminal domain"/>
    <property type="match status" value="1"/>
</dbReference>
<proteinExistence type="predicted"/>
<sequence length="472" mass="52132">MKLTTRVSAFFLATLAIALGIYSLVFYSLARNHIDYQFEHQLRASLDSLVAAAEVEETEVKWQPLEHSIALGSSEPSDPLRWIVIGDGNFVVEKSTNADDPFTARAMKIASSAPEPQKTFTLNDPPSHQTLFYQRLIAPNPQRVDRQLDEFDELLMMVGRPTMQRDQTVARLGWLVVLVPLAAWLTIAALGRWIVAQALRPLTKMSGEAQKIAGADFQTRLPVHPSKDELSNLGTVFNRLLDRQQIAFEQQRRFAGDAAHELRTPLTVLLGHIDITLRRTRTEAEYTSNLQLLRKQTISLQEIVESLLFLARSDEDGVLPRSESWVISEWLDSHWDSRPHVPRQADLELDNQLDDDTQIAAPASLLSRVLDNLVSNALKYSQSGTRVTVAASCEQGQVVIRVSDSGTGIAQGDLASIFDPFFRTAEARGAGITGNGLGLAIASRIAKSLGGSLECESKLGKGSTFTLRLPQA</sequence>
<comment type="caution">
    <text evidence="14">The sequence shown here is derived from an EMBL/GenBank/DDBJ whole genome shotgun (WGS) entry which is preliminary data.</text>
</comment>
<dbReference type="SMART" id="SM00388">
    <property type="entry name" value="HisKA"/>
    <property type="match status" value="1"/>
</dbReference>
<evidence type="ECO:0000256" key="7">
    <source>
        <dbReference type="ARBA" id="ARBA00022777"/>
    </source>
</evidence>
<dbReference type="RefSeq" id="WP_146596551.1">
    <property type="nucleotide sequence ID" value="NZ_SJPT01000008.1"/>
</dbReference>
<dbReference type="Proteomes" id="UP000316304">
    <property type="component" value="Unassembled WGS sequence"/>
</dbReference>
<dbReference type="Pfam" id="PF02518">
    <property type="entry name" value="HATPase_c"/>
    <property type="match status" value="1"/>
</dbReference>
<evidence type="ECO:0000259" key="12">
    <source>
        <dbReference type="PROSITE" id="PS50109"/>
    </source>
</evidence>
<reference evidence="14 15" key="1">
    <citation type="submission" date="2019-02" db="EMBL/GenBank/DDBJ databases">
        <title>Deep-cultivation of Planctomycetes and their phenomic and genomic characterization uncovers novel biology.</title>
        <authorList>
            <person name="Wiegand S."/>
            <person name="Jogler M."/>
            <person name="Boedeker C."/>
            <person name="Pinto D."/>
            <person name="Vollmers J."/>
            <person name="Rivas-Marin E."/>
            <person name="Kohn T."/>
            <person name="Peeters S.H."/>
            <person name="Heuer A."/>
            <person name="Rast P."/>
            <person name="Oberbeckmann S."/>
            <person name="Bunk B."/>
            <person name="Jeske O."/>
            <person name="Meyerdierks A."/>
            <person name="Storesund J.E."/>
            <person name="Kallscheuer N."/>
            <person name="Luecker S."/>
            <person name="Lage O.M."/>
            <person name="Pohl T."/>
            <person name="Merkel B.J."/>
            <person name="Hornburger P."/>
            <person name="Mueller R.-W."/>
            <person name="Bruemmer F."/>
            <person name="Labrenz M."/>
            <person name="Spormann A.M."/>
            <person name="Op Den Camp H."/>
            <person name="Overmann J."/>
            <person name="Amann R."/>
            <person name="Jetten M.S.M."/>
            <person name="Mascher T."/>
            <person name="Medema M.H."/>
            <person name="Devos D.P."/>
            <person name="Kaster A.-K."/>
            <person name="Ovreas L."/>
            <person name="Rohde M."/>
            <person name="Galperin M.Y."/>
            <person name="Jogler C."/>
        </authorList>
    </citation>
    <scope>NUCLEOTIDE SEQUENCE [LARGE SCALE GENOMIC DNA]</scope>
    <source>
        <strain evidence="14 15">Pla52o</strain>
    </source>
</reference>
<gene>
    <name evidence="14" type="primary">arlS</name>
    <name evidence="14" type="ORF">Pla52o_45280</name>
</gene>
<name>A0A5C6CCS9_9BACT</name>
<dbReference type="OrthoDB" id="9786919at2"/>
<dbReference type="InterPro" id="IPR003660">
    <property type="entry name" value="HAMP_dom"/>
</dbReference>
<keyword evidence="9" id="KW-0902">Two-component regulatory system</keyword>
<evidence type="ECO:0000256" key="2">
    <source>
        <dbReference type="ARBA" id="ARBA00004370"/>
    </source>
</evidence>
<keyword evidence="5 14" id="KW-0808">Transferase</keyword>
<evidence type="ECO:0000256" key="1">
    <source>
        <dbReference type="ARBA" id="ARBA00000085"/>
    </source>
</evidence>
<feature type="transmembrane region" description="Helical" evidence="11">
    <location>
        <begin position="172"/>
        <end position="195"/>
    </location>
</feature>
<dbReference type="InterPro" id="IPR005467">
    <property type="entry name" value="His_kinase_dom"/>
</dbReference>
<evidence type="ECO:0000256" key="4">
    <source>
        <dbReference type="ARBA" id="ARBA00022553"/>
    </source>
</evidence>
<feature type="domain" description="Histidine kinase" evidence="12">
    <location>
        <begin position="257"/>
        <end position="472"/>
    </location>
</feature>
<dbReference type="SUPFAM" id="SSF55874">
    <property type="entry name" value="ATPase domain of HSP90 chaperone/DNA topoisomerase II/histidine kinase"/>
    <property type="match status" value="1"/>
</dbReference>
<dbReference type="EC" id="2.7.13.3" evidence="3"/>
<evidence type="ECO:0000256" key="8">
    <source>
        <dbReference type="ARBA" id="ARBA00022989"/>
    </source>
</evidence>
<dbReference type="SMART" id="SM00304">
    <property type="entry name" value="HAMP"/>
    <property type="match status" value="1"/>
</dbReference>
<dbReference type="SMART" id="SM00387">
    <property type="entry name" value="HATPase_c"/>
    <property type="match status" value="1"/>
</dbReference>
<evidence type="ECO:0000259" key="13">
    <source>
        <dbReference type="PROSITE" id="PS50885"/>
    </source>
</evidence>
<dbReference type="GO" id="GO:0000155">
    <property type="term" value="F:phosphorelay sensor kinase activity"/>
    <property type="evidence" value="ECO:0007669"/>
    <property type="project" value="InterPro"/>
</dbReference>
<dbReference type="InterPro" id="IPR050428">
    <property type="entry name" value="TCS_sensor_his_kinase"/>
</dbReference>
<comment type="catalytic activity">
    <reaction evidence="1">
        <text>ATP + protein L-histidine = ADP + protein N-phospho-L-histidine.</text>
        <dbReference type="EC" id="2.7.13.3"/>
    </reaction>
</comment>
<dbReference type="SUPFAM" id="SSF158472">
    <property type="entry name" value="HAMP domain-like"/>
    <property type="match status" value="1"/>
</dbReference>